<comment type="caution">
    <text evidence="3">The sequence shown here is derived from an EMBL/GenBank/DDBJ whole genome shotgun (WGS) entry which is preliminary data.</text>
</comment>
<feature type="transmembrane region" description="Helical" evidence="2">
    <location>
        <begin position="149"/>
        <end position="175"/>
    </location>
</feature>
<evidence type="ECO:0000313" key="4">
    <source>
        <dbReference type="Proteomes" id="UP001551695"/>
    </source>
</evidence>
<name>A0ABV3FS40_9NOCA</name>
<organism evidence="3 4">
    <name type="scientific">Nocardia aurea</name>
    <dbReference type="NCBI Taxonomy" id="2144174"/>
    <lineage>
        <taxon>Bacteria</taxon>
        <taxon>Bacillati</taxon>
        <taxon>Actinomycetota</taxon>
        <taxon>Actinomycetes</taxon>
        <taxon>Mycobacteriales</taxon>
        <taxon>Nocardiaceae</taxon>
        <taxon>Nocardia</taxon>
    </lineage>
</organism>
<evidence type="ECO:0000256" key="1">
    <source>
        <dbReference type="SAM" id="MobiDB-lite"/>
    </source>
</evidence>
<feature type="transmembrane region" description="Helical" evidence="2">
    <location>
        <begin position="74"/>
        <end position="101"/>
    </location>
</feature>
<keyword evidence="2" id="KW-0472">Membrane</keyword>
<feature type="compositionally biased region" description="Basic and acidic residues" evidence="1">
    <location>
        <begin position="241"/>
        <end position="250"/>
    </location>
</feature>
<dbReference type="RefSeq" id="WP_357782728.1">
    <property type="nucleotide sequence ID" value="NZ_JBFAKC010000004.1"/>
</dbReference>
<feature type="transmembrane region" description="Helical" evidence="2">
    <location>
        <begin position="27"/>
        <end position="54"/>
    </location>
</feature>
<protein>
    <submittedName>
        <fullName evidence="3">Uncharacterized protein</fullName>
    </submittedName>
</protein>
<proteinExistence type="predicted"/>
<dbReference type="Proteomes" id="UP001551695">
    <property type="component" value="Unassembled WGS sequence"/>
</dbReference>
<evidence type="ECO:0000313" key="3">
    <source>
        <dbReference type="EMBL" id="MEV0708247.1"/>
    </source>
</evidence>
<evidence type="ECO:0000256" key="2">
    <source>
        <dbReference type="SAM" id="Phobius"/>
    </source>
</evidence>
<feature type="region of interest" description="Disordered" evidence="1">
    <location>
        <begin position="195"/>
        <end position="250"/>
    </location>
</feature>
<feature type="transmembrane region" description="Helical" evidence="2">
    <location>
        <begin position="113"/>
        <end position="137"/>
    </location>
</feature>
<dbReference type="EMBL" id="JBFAKC010000004">
    <property type="protein sequence ID" value="MEV0708247.1"/>
    <property type="molecule type" value="Genomic_DNA"/>
</dbReference>
<accession>A0ABV3FS40</accession>
<keyword evidence="2" id="KW-1133">Transmembrane helix</keyword>
<keyword evidence="2" id="KW-0812">Transmembrane</keyword>
<keyword evidence="4" id="KW-1185">Reference proteome</keyword>
<gene>
    <name evidence="3" type="ORF">AB0I48_11830</name>
</gene>
<sequence>MAYQQYPRSYGPYPGGNTASAPSGATAIIAGMSACLGVLGNLGGGLVLLVIGVARGGVEFAGIDLLDLLRYRGYYTFPSVVTVVVGVGHIITAIVLAVGAIMLFSRKAAGRSLVVAGCAGTILWRIVGVIGIVRIIGPEEVGLILGGDGALGSVIFPIATMVLALVPATSTWLAYRPSSVQPGYPQPGRSLPGFAPPYNPQFGYPQQPYSGQAAPVYAPPSGVPQPGSAYPSAPDPLAESSESRRQQGGW</sequence>
<reference evidence="3 4" key="1">
    <citation type="submission" date="2024-06" db="EMBL/GenBank/DDBJ databases">
        <title>The Natural Products Discovery Center: Release of the First 8490 Sequenced Strains for Exploring Actinobacteria Biosynthetic Diversity.</title>
        <authorList>
            <person name="Kalkreuter E."/>
            <person name="Kautsar S.A."/>
            <person name="Yang D."/>
            <person name="Bader C.D."/>
            <person name="Teijaro C.N."/>
            <person name="Fluegel L."/>
            <person name="Davis C.M."/>
            <person name="Simpson J.R."/>
            <person name="Lauterbach L."/>
            <person name="Steele A.D."/>
            <person name="Gui C."/>
            <person name="Meng S."/>
            <person name="Li G."/>
            <person name="Viehrig K."/>
            <person name="Ye F."/>
            <person name="Su P."/>
            <person name="Kiefer A.F."/>
            <person name="Nichols A."/>
            <person name="Cepeda A.J."/>
            <person name="Yan W."/>
            <person name="Fan B."/>
            <person name="Jiang Y."/>
            <person name="Adhikari A."/>
            <person name="Zheng C.-J."/>
            <person name="Schuster L."/>
            <person name="Cowan T.M."/>
            <person name="Smanski M.J."/>
            <person name="Chevrette M.G."/>
            <person name="De Carvalho L.P.S."/>
            <person name="Shen B."/>
        </authorList>
    </citation>
    <scope>NUCLEOTIDE SEQUENCE [LARGE SCALE GENOMIC DNA]</scope>
    <source>
        <strain evidence="3 4">NPDC050403</strain>
    </source>
</reference>